<evidence type="ECO:0000313" key="2">
    <source>
        <dbReference type="Proteomes" id="UP001162501"/>
    </source>
</evidence>
<dbReference type="Proteomes" id="UP001162501">
    <property type="component" value="Chromosome 9"/>
</dbReference>
<accession>A0ACB0FMP5</accession>
<organism evidence="1 2">
    <name type="scientific">Rangifer tarandus platyrhynchus</name>
    <name type="common">Svalbard reindeer</name>
    <dbReference type="NCBI Taxonomy" id="3082113"/>
    <lineage>
        <taxon>Eukaryota</taxon>
        <taxon>Metazoa</taxon>
        <taxon>Chordata</taxon>
        <taxon>Craniata</taxon>
        <taxon>Vertebrata</taxon>
        <taxon>Euteleostomi</taxon>
        <taxon>Mammalia</taxon>
        <taxon>Eutheria</taxon>
        <taxon>Laurasiatheria</taxon>
        <taxon>Artiodactyla</taxon>
        <taxon>Ruminantia</taxon>
        <taxon>Pecora</taxon>
        <taxon>Cervidae</taxon>
        <taxon>Odocoileinae</taxon>
        <taxon>Rangifer</taxon>
    </lineage>
</organism>
<dbReference type="EMBL" id="OX596093">
    <property type="protein sequence ID" value="CAI9714028.1"/>
    <property type="molecule type" value="Genomic_DNA"/>
</dbReference>
<name>A0ACB0FMP5_RANTA</name>
<gene>
    <name evidence="1" type="ORF">MRATA1EN3_LOCUS25241</name>
</gene>
<sequence length="129" mass="14195">MRKWKAAEFSPGLRCKREAGSLSSARPRKVPSVPHPPVWPTVLCAPPQTGGEDSRSGSARGLEWMPGIDLQPGSAARELNSRGGQSTEFLFLGVLMEKNRSAKQVCQAQTQMEPHWCELREFLLPGTHS</sequence>
<reference evidence="1" key="1">
    <citation type="submission" date="2023-05" db="EMBL/GenBank/DDBJ databases">
        <authorList>
            <consortium name="ELIXIR-Norway"/>
        </authorList>
    </citation>
    <scope>NUCLEOTIDE SEQUENCE</scope>
</reference>
<proteinExistence type="predicted"/>
<protein>
    <submittedName>
        <fullName evidence="1">Uncharacterized protein</fullName>
    </submittedName>
</protein>
<evidence type="ECO:0000313" key="1">
    <source>
        <dbReference type="EMBL" id="CAI9714028.1"/>
    </source>
</evidence>